<dbReference type="AlphaFoldDB" id="A0A5E6MFK6"/>
<sequence length="129" mass="14776">MLNRSGFVALFEEPLDRDRVEEMVTHWIARFERVEQALPGGVGAGAATMEIRVASDLFWEDYPQFRISEGETFAWVYLAMTRRSIETTGFSTPGIPLSLEVLLELPRICEIIDEKNEERLTQLEQQGIL</sequence>
<keyword evidence="2" id="KW-1185">Reference proteome</keyword>
<gene>
    <name evidence="1" type="ORF">MAMT_00332</name>
</gene>
<accession>A0A5E6MFK6</accession>
<dbReference type="OrthoDB" id="194089at2"/>
<proteinExistence type="predicted"/>
<dbReference type="RefSeq" id="WP_142659202.1">
    <property type="nucleotide sequence ID" value="NZ_CABFVA020000012.1"/>
</dbReference>
<protein>
    <submittedName>
        <fullName evidence="1">Uncharacterized protein</fullName>
    </submittedName>
</protein>
<reference evidence="1 2" key="1">
    <citation type="submission" date="2019-09" db="EMBL/GenBank/DDBJ databases">
        <authorList>
            <person name="Cremers G."/>
        </authorList>
    </citation>
    <scope>NUCLEOTIDE SEQUENCE [LARGE SCALE GENOMIC DNA]</scope>
    <source>
        <strain evidence="1">4A</strain>
    </source>
</reference>
<dbReference type="Proteomes" id="UP000334923">
    <property type="component" value="Unassembled WGS sequence"/>
</dbReference>
<evidence type="ECO:0000313" key="1">
    <source>
        <dbReference type="EMBL" id="VVM04828.1"/>
    </source>
</evidence>
<organism evidence="1 2">
    <name type="scientific">Methylacidimicrobium tartarophylax</name>
    <dbReference type="NCBI Taxonomy" id="1041768"/>
    <lineage>
        <taxon>Bacteria</taxon>
        <taxon>Pseudomonadati</taxon>
        <taxon>Verrucomicrobiota</taxon>
        <taxon>Methylacidimicrobium</taxon>
    </lineage>
</organism>
<dbReference type="EMBL" id="CABFVA020000012">
    <property type="protein sequence ID" value="VVM04828.1"/>
    <property type="molecule type" value="Genomic_DNA"/>
</dbReference>
<evidence type="ECO:0000313" key="2">
    <source>
        <dbReference type="Proteomes" id="UP000334923"/>
    </source>
</evidence>
<name>A0A5E6MFK6_9BACT</name>